<dbReference type="Proteomes" id="UP000028880">
    <property type="component" value="Unassembled WGS sequence"/>
</dbReference>
<dbReference type="EMBL" id="LQPY01000004">
    <property type="protein sequence ID" value="ORX07665.1"/>
    <property type="molecule type" value="Genomic_DNA"/>
</dbReference>
<dbReference type="RefSeq" id="WP_036473793.1">
    <property type="nucleotide sequence ID" value="NZ_HG964447.1"/>
</dbReference>
<dbReference type="InterPro" id="IPR050268">
    <property type="entry name" value="NADH-dep_flavin_reductase"/>
</dbReference>
<evidence type="ECO:0000259" key="3">
    <source>
        <dbReference type="SMART" id="SM00903"/>
    </source>
</evidence>
<dbReference type="OrthoDB" id="3213054at2"/>
<accession>A0A024K7N1</accession>
<evidence type="ECO:0000256" key="2">
    <source>
        <dbReference type="ARBA" id="ARBA00023002"/>
    </source>
</evidence>
<dbReference type="Proteomes" id="UP000193710">
    <property type="component" value="Unassembled WGS sequence"/>
</dbReference>
<name>A0A024K7N1_9MYCO</name>
<dbReference type="SMART" id="SM00903">
    <property type="entry name" value="Flavin_Reduct"/>
    <property type="match status" value="1"/>
</dbReference>
<dbReference type="STRING" id="47839.BN973_05897"/>
<dbReference type="GO" id="GO:0042602">
    <property type="term" value="F:riboflavin reductase (NADPH) activity"/>
    <property type="evidence" value="ECO:0007669"/>
    <property type="project" value="TreeGrafter"/>
</dbReference>
<dbReference type="Pfam" id="PF01613">
    <property type="entry name" value="Flavin_Reduct"/>
    <property type="match status" value="1"/>
</dbReference>
<proteinExistence type="inferred from homology"/>
<keyword evidence="2" id="KW-0560">Oxidoreductase</keyword>
<keyword evidence="6" id="KW-1185">Reference proteome</keyword>
<dbReference type="eggNOG" id="COG1853">
    <property type="taxonomic scope" value="Bacteria"/>
</dbReference>
<dbReference type="EMBL" id="HG964447">
    <property type="protein sequence ID" value="CDO91488.1"/>
    <property type="molecule type" value="Genomic_DNA"/>
</dbReference>
<dbReference type="InterPro" id="IPR002563">
    <property type="entry name" value="Flavin_Rdtase-like_dom"/>
</dbReference>
<dbReference type="HOGENOM" id="CLU_1376812_0_0_11"/>
<feature type="domain" description="Flavin reductase like" evidence="3">
    <location>
        <begin position="15"/>
        <end position="163"/>
    </location>
</feature>
<gene>
    <name evidence="5" type="ORF">AWC29_05745</name>
    <name evidence="4" type="ORF">BN973_05897</name>
</gene>
<evidence type="ECO:0000313" key="6">
    <source>
        <dbReference type="Proteomes" id="UP000193710"/>
    </source>
</evidence>
<reference evidence="5 6" key="3">
    <citation type="submission" date="2016-01" db="EMBL/GenBank/DDBJ databases">
        <title>The new phylogeny of the genus Mycobacterium.</title>
        <authorList>
            <person name="Tarcisio F."/>
            <person name="Conor M."/>
            <person name="Antonella G."/>
            <person name="Elisabetta G."/>
            <person name="Giulia F.S."/>
            <person name="Sara T."/>
            <person name="Anna F."/>
            <person name="Clotilde B."/>
            <person name="Roberto B."/>
            <person name="Veronica D.S."/>
            <person name="Fabio R."/>
            <person name="Monica P."/>
            <person name="Olivier J."/>
            <person name="Enrico T."/>
            <person name="Nicola S."/>
        </authorList>
    </citation>
    <scope>NUCLEOTIDE SEQUENCE [LARGE SCALE GENOMIC DNA]</scope>
    <source>
        <strain evidence="5 6">DSM 44626</strain>
    </source>
</reference>
<dbReference type="AlphaFoldDB" id="A0A024K7N1"/>
<reference evidence="4" key="2">
    <citation type="submission" date="2014-04" db="EMBL/GenBank/DDBJ databases">
        <authorList>
            <person name="Urmite Genomes U."/>
        </authorList>
    </citation>
    <scope>NUCLEOTIDE SEQUENCE</scope>
    <source>
        <strain evidence="4">DSM 44626</strain>
    </source>
</reference>
<dbReference type="GO" id="GO:0010181">
    <property type="term" value="F:FMN binding"/>
    <property type="evidence" value="ECO:0007669"/>
    <property type="project" value="InterPro"/>
</dbReference>
<sequence length="200" mass="21468">MTLDFAAADKVLAGLRPFPVAVTTIDDSVDPPFLNGLMSLSAGSASIVPELPRATVSLTKYNKTHDMLVNSGIFVMHMLSAGPDEIDKSMEILMTLGGSSGRDGDKMSKLRTKPGVTGAPILLDAHSYVECRITGSLDNDENTIFVGDVVAAEVFSSAQRLRIGEAWGKLPPDWIERYEANHEPQLQSARDLRAAAAARV</sequence>
<dbReference type="PANTHER" id="PTHR30466:SF1">
    <property type="entry name" value="FMN REDUCTASE (NADH) RUTF"/>
    <property type="match status" value="1"/>
</dbReference>
<dbReference type="InterPro" id="IPR012349">
    <property type="entry name" value="Split_barrel_FMN-bd"/>
</dbReference>
<organism evidence="4">
    <name type="scientific">Mycobacterium triplex</name>
    <dbReference type="NCBI Taxonomy" id="47839"/>
    <lineage>
        <taxon>Bacteria</taxon>
        <taxon>Bacillati</taxon>
        <taxon>Actinomycetota</taxon>
        <taxon>Actinomycetes</taxon>
        <taxon>Mycobacteriales</taxon>
        <taxon>Mycobacteriaceae</taxon>
        <taxon>Mycobacterium</taxon>
        <taxon>Mycobacterium simiae complex</taxon>
    </lineage>
</organism>
<reference evidence="4" key="1">
    <citation type="journal article" date="2014" name="Genome Announc.">
        <title>Draft Genome Sequence of Mycobacterium triplex DSM 44626.</title>
        <authorList>
            <person name="Sassi M."/>
            <person name="Croce O."/>
            <person name="Robert C."/>
            <person name="Raoult D."/>
            <person name="Drancourt M."/>
        </authorList>
    </citation>
    <scope>NUCLEOTIDE SEQUENCE [LARGE SCALE GENOMIC DNA]</scope>
    <source>
        <strain evidence="4">DSM 44626</strain>
    </source>
</reference>
<dbReference type="Gene3D" id="2.30.110.10">
    <property type="entry name" value="Electron Transport, Fmn-binding Protein, Chain A"/>
    <property type="match status" value="1"/>
</dbReference>
<evidence type="ECO:0000313" key="5">
    <source>
        <dbReference type="EMBL" id="ORX07665.1"/>
    </source>
</evidence>
<protein>
    <submittedName>
        <fullName evidence="5">Flavin oxidoreductase</fullName>
    </submittedName>
    <submittedName>
        <fullName evidence="4">Flavin reductase domain-containing protein</fullName>
    </submittedName>
</protein>
<evidence type="ECO:0000313" key="4">
    <source>
        <dbReference type="EMBL" id="CDO91488.1"/>
    </source>
</evidence>
<dbReference type="PANTHER" id="PTHR30466">
    <property type="entry name" value="FLAVIN REDUCTASE"/>
    <property type="match status" value="1"/>
</dbReference>
<evidence type="ECO:0000256" key="1">
    <source>
        <dbReference type="ARBA" id="ARBA00008898"/>
    </source>
</evidence>
<dbReference type="SUPFAM" id="SSF50475">
    <property type="entry name" value="FMN-binding split barrel"/>
    <property type="match status" value="1"/>
</dbReference>
<comment type="similarity">
    <text evidence="1">Belongs to the non-flavoprotein flavin reductase family.</text>
</comment>